<dbReference type="Pfam" id="PF10082">
    <property type="entry name" value="BBP2_2"/>
    <property type="match status" value="1"/>
</dbReference>
<dbReference type="AlphaFoldDB" id="A0A366GFE6"/>
<evidence type="ECO:0000313" key="2">
    <source>
        <dbReference type="Proteomes" id="UP000252995"/>
    </source>
</evidence>
<sequence length="421" mass="47058">MVERKVLVLAIATTGLSTAVAEPLRIDGSLEGRFSDNVELSASDETSDLETRATIGIGYRTDPGRCIADLSSRFGYGYWIDDTYDPEVYSNMTFLGDCEINDNLSWELTDYLRDVTQDSRAGDTPENRTRKNLFRTGPVLSFRPSSVDELVFRASYEQTDYSEPVEPDSERYIASAAWNHLFSPTLTAGLFAEADRAELDTVGEDVDRDTLTATFSKQWVATRLSGSLGVSQLESRRPNSESENEGVVGSLRLEREINPTTMLTVAANRELTDQTTDLDIRIGSFVFNLEQTEPVEVTAFRATLDKGFSDGSSVGLTGYGSQTDYLLSDLTDYRSGVNARYRRPVTEYMGFNAGLGWDFYDYGGETDSNDHVLDLRVGLDYQLSRKLTANGSIGHERRESETASREYDENWILLGLSYQFR</sequence>
<organism evidence="1 2">
    <name type="scientific">Marinobacter pelagius</name>
    <dbReference type="NCBI Taxonomy" id="379482"/>
    <lineage>
        <taxon>Bacteria</taxon>
        <taxon>Pseudomonadati</taxon>
        <taxon>Pseudomonadota</taxon>
        <taxon>Gammaproteobacteria</taxon>
        <taxon>Pseudomonadales</taxon>
        <taxon>Marinobacteraceae</taxon>
        <taxon>Marinobacter</taxon>
    </lineage>
</organism>
<dbReference type="OrthoDB" id="6353767at2"/>
<dbReference type="RefSeq" id="WP_113863685.1">
    <property type="nucleotide sequence ID" value="NZ_QNRO01000021.1"/>
</dbReference>
<dbReference type="InterPro" id="IPR018759">
    <property type="entry name" value="BBP2_2"/>
</dbReference>
<proteinExistence type="predicted"/>
<reference evidence="1 2" key="1">
    <citation type="submission" date="2018-06" db="EMBL/GenBank/DDBJ databases">
        <title>Freshwater and sediment microbial communities from various areas in North America, analyzing microbe dynamics in response to fracking.</title>
        <authorList>
            <person name="Lamendella R."/>
        </authorList>
    </citation>
    <scope>NUCLEOTIDE SEQUENCE [LARGE SCALE GENOMIC DNA]</scope>
    <source>
        <strain evidence="1 2">114J</strain>
    </source>
</reference>
<protein>
    <submittedName>
        <fullName evidence="1">Uncharacterized protein (PEP-CTERM system associated)</fullName>
    </submittedName>
</protein>
<dbReference type="EMBL" id="QNRO01000021">
    <property type="protein sequence ID" value="RBP25679.1"/>
    <property type="molecule type" value="Genomic_DNA"/>
</dbReference>
<dbReference type="SUPFAM" id="SSF56935">
    <property type="entry name" value="Porins"/>
    <property type="match status" value="1"/>
</dbReference>
<dbReference type="Proteomes" id="UP000252995">
    <property type="component" value="Unassembled WGS sequence"/>
</dbReference>
<comment type="caution">
    <text evidence="1">The sequence shown here is derived from an EMBL/GenBank/DDBJ whole genome shotgun (WGS) entry which is preliminary data.</text>
</comment>
<name>A0A366GFE6_9GAMM</name>
<gene>
    <name evidence="1" type="ORF">DET50_12121</name>
</gene>
<accession>A0A366GFE6</accession>
<evidence type="ECO:0000313" key="1">
    <source>
        <dbReference type="EMBL" id="RBP25679.1"/>
    </source>
</evidence>